<accession>A0A140NKI7</accession>
<reference evidence="1 2" key="1">
    <citation type="journal article" date="2012" name="J. Bacteriol.">
        <title>Complete Genome Sequence of Providencia stuartii Clinical Isolate MRSN 2154.</title>
        <authorList>
            <person name="Clifford R.J."/>
            <person name="Hang J."/>
            <person name="Riley M.C."/>
            <person name="Onmus-Leone F."/>
            <person name="Kuschner R.A."/>
            <person name="Lesho E.P."/>
            <person name="Waterman P.E."/>
        </authorList>
    </citation>
    <scope>NUCLEOTIDE SEQUENCE [LARGE SCALE GENOMIC DNA]</scope>
    <source>
        <strain evidence="1 2">MRSN 2154</strain>
    </source>
</reference>
<dbReference type="InterPro" id="IPR022798">
    <property type="entry name" value="BcsD_bac"/>
</dbReference>
<dbReference type="GO" id="GO:0030244">
    <property type="term" value="P:cellulose biosynthetic process"/>
    <property type="evidence" value="ECO:0007669"/>
    <property type="project" value="InterPro"/>
</dbReference>
<reference evidence="2" key="2">
    <citation type="submission" date="2012-04" db="EMBL/GenBank/DDBJ databases">
        <title>Complete genome sequence of Providencia stuartii clinical isolate MRSN 2154.</title>
        <authorList>
            <person name="Clifford R.J."/>
            <person name="Hang J."/>
            <person name="Riley M.C."/>
            <person name="Onmus-Leone F."/>
            <person name="Kuschner R.A."/>
            <person name="Lesho E.P."/>
            <person name="Waterman P.E."/>
        </authorList>
    </citation>
    <scope>NUCLEOTIDE SEQUENCE [LARGE SCALE GENOMIC DNA]</scope>
    <source>
        <strain evidence="2">MRSN 2154</strain>
    </source>
</reference>
<dbReference type="PATRIC" id="fig|1157951.4.peg.1288"/>
<dbReference type="InterPro" id="IPR036834">
    <property type="entry name" value="Bcl-2-like_sf"/>
</dbReference>
<evidence type="ECO:0000313" key="1">
    <source>
        <dbReference type="EMBL" id="AFH93170.1"/>
    </source>
</evidence>
<sequence length="151" mass="17472">MMFDQDSYLQRGYKTGWHDLINFLFYEFSSGETNEGCKTLRRIGQQLGELHTIENSSTLSQLEKNINTVLEVFNWGFVKMAPANSELLIMHCAWPHAPKSVNKKWRRASASILEGLYTQWLTSQGGNKSVPVLWNENATEDIFIFRYALFK</sequence>
<protein>
    <submittedName>
        <fullName evidence="1">Cellulose biosynthesis protein</fullName>
    </submittedName>
</protein>
<name>A0A140NKI7_PROSM</name>
<dbReference type="EMBL" id="CP003488">
    <property type="protein sequence ID" value="AFH93170.1"/>
    <property type="molecule type" value="Genomic_DNA"/>
</dbReference>
<dbReference type="HOGENOM" id="CLU_131913_0_0_6"/>
<dbReference type="InterPro" id="IPR038470">
    <property type="entry name" value="Cellsynth_D_sf"/>
</dbReference>
<gene>
    <name evidence="1" type="ordered locus">S70_06495</name>
</gene>
<proteinExistence type="predicted"/>
<dbReference type="RefSeq" id="WP_004927325.1">
    <property type="nucleotide sequence ID" value="NC_017731.1"/>
</dbReference>
<organism evidence="1 2">
    <name type="scientific">Providencia stuartii (strain MRSN 2154)</name>
    <dbReference type="NCBI Taxonomy" id="1157951"/>
    <lineage>
        <taxon>Bacteria</taxon>
        <taxon>Pseudomonadati</taxon>
        <taxon>Pseudomonadota</taxon>
        <taxon>Gammaproteobacteria</taxon>
        <taxon>Enterobacterales</taxon>
        <taxon>Morganellaceae</taxon>
        <taxon>Providencia</taxon>
    </lineage>
</organism>
<dbReference type="Gene3D" id="3.30.70.2590">
    <property type="match status" value="1"/>
</dbReference>
<dbReference type="Pfam" id="PF03500">
    <property type="entry name" value="Cellsynth_D"/>
    <property type="match status" value="1"/>
</dbReference>
<dbReference type="KEGG" id="psi:S70_06495"/>
<evidence type="ECO:0000313" key="2">
    <source>
        <dbReference type="Proteomes" id="UP000005012"/>
    </source>
</evidence>
<dbReference type="SUPFAM" id="SSF56854">
    <property type="entry name" value="Bcl-2 inhibitors of programmed cell death"/>
    <property type="match status" value="1"/>
</dbReference>
<dbReference type="GeneID" id="93518037"/>
<dbReference type="OrthoDB" id="6078279at2"/>
<dbReference type="AlphaFoldDB" id="A0A140NKI7"/>
<dbReference type="Proteomes" id="UP000005012">
    <property type="component" value="Chromosome"/>
</dbReference>